<feature type="region of interest" description="Disordered" evidence="1">
    <location>
        <begin position="761"/>
        <end position="911"/>
    </location>
</feature>
<feature type="compositionally biased region" description="Basic and acidic residues" evidence="1">
    <location>
        <begin position="992"/>
        <end position="1006"/>
    </location>
</feature>
<organism evidence="3 4">
    <name type="scientific">Octopus sinensis</name>
    <name type="common">East Asian common octopus</name>
    <dbReference type="NCBI Taxonomy" id="2607531"/>
    <lineage>
        <taxon>Eukaryota</taxon>
        <taxon>Metazoa</taxon>
        <taxon>Spiralia</taxon>
        <taxon>Lophotrochozoa</taxon>
        <taxon>Mollusca</taxon>
        <taxon>Cephalopoda</taxon>
        <taxon>Coleoidea</taxon>
        <taxon>Octopodiformes</taxon>
        <taxon>Octopoda</taxon>
        <taxon>Incirrata</taxon>
        <taxon>Octopodidae</taxon>
        <taxon>Octopus</taxon>
    </lineage>
</organism>
<evidence type="ECO:0000256" key="1">
    <source>
        <dbReference type="SAM" id="MobiDB-lite"/>
    </source>
</evidence>
<reference evidence="4" key="1">
    <citation type="submission" date="2025-08" db="UniProtKB">
        <authorList>
            <consortium name="RefSeq"/>
        </authorList>
    </citation>
    <scope>IDENTIFICATION</scope>
</reference>
<dbReference type="SUPFAM" id="SSF103657">
    <property type="entry name" value="BAR/IMD domain-like"/>
    <property type="match status" value="1"/>
</dbReference>
<feature type="compositionally biased region" description="Polar residues" evidence="1">
    <location>
        <begin position="976"/>
        <end position="988"/>
    </location>
</feature>
<feature type="compositionally biased region" description="Polar residues" evidence="1">
    <location>
        <begin position="687"/>
        <end position="702"/>
    </location>
</feature>
<feature type="compositionally biased region" description="Basic and acidic residues" evidence="1">
    <location>
        <begin position="567"/>
        <end position="584"/>
    </location>
</feature>
<feature type="region of interest" description="Disordered" evidence="1">
    <location>
        <begin position="955"/>
        <end position="1039"/>
    </location>
</feature>
<feature type="compositionally biased region" description="Polar residues" evidence="1">
    <location>
        <begin position="585"/>
        <end position="594"/>
    </location>
</feature>
<dbReference type="Gene3D" id="1.20.1270.60">
    <property type="entry name" value="Arfaptin homology (AH) domain/BAR domain"/>
    <property type="match status" value="1"/>
</dbReference>
<name>A0A7E6F627_9MOLL</name>
<dbReference type="Proteomes" id="UP000515154">
    <property type="component" value="Linkage group LG10"/>
</dbReference>
<dbReference type="GO" id="GO:0030031">
    <property type="term" value="P:cell projection assembly"/>
    <property type="evidence" value="ECO:0007669"/>
    <property type="project" value="TreeGrafter"/>
</dbReference>
<dbReference type="AlphaFoldDB" id="A0A7E6F627"/>
<dbReference type="GO" id="GO:0003779">
    <property type="term" value="F:actin binding"/>
    <property type="evidence" value="ECO:0007669"/>
    <property type="project" value="InterPro"/>
</dbReference>
<accession>A0A7E6F627</accession>
<evidence type="ECO:0000313" key="3">
    <source>
        <dbReference type="Proteomes" id="UP000515154"/>
    </source>
</evidence>
<feature type="compositionally biased region" description="Low complexity" evidence="1">
    <location>
        <begin position="817"/>
        <end position="843"/>
    </location>
</feature>
<evidence type="ECO:0000259" key="2">
    <source>
        <dbReference type="PROSITE" id="PS51338"/>
    </source>
</evidence>
<feature type="domain" description="IMD" evidence="2">
    <location>
        <begin position="1"/>
        <end position="250"/>
    </location>
</feature>
<keyword evidence="3" id="KW-1185">Reference proteome</keyword>
<dbReference type="GO" id="GO:0007009">
    <property type="term" value="P:plasma membrane organization"/>
    <property type="evidence" value="ECO:0007669"/>
    <property type="project" value="InterPro"/>
</dbReference>
<dbReference type="PROSITE" id="PS51338">
    <property type="entry name" value="IMD"/>
    <property type="match status" value="1"/>
</dbReference>
<dbReference type="InterPro" id="IPR027267">
    <property type="entry name" value="AH/BAR_dom_sf"/>
</dbReference>
<feature type="region of interest" description="Disordered" evidence="1">
    <location>
        <begin position="672"/>
        <end position="706"/>
    </location>
</feature>
<dbReference type="GO" id="GO:0005543">
    <property type="term" value="F:phospholipid binding"/>
    <property type="evidence" value="ECO:0007669"/>
    <property type="project" value="TreeGrafter"/>
</dbReference>
<feature type="compositionally biased region" description="Low complexity" evidence="1">
    <location>
        <begin position="676"/>
        <end position="686"/>
    </location>
</feature>
<gene>
    <name evidence="4" type="primary">LOC115216372</name>
</gene>
<dbReference type="PANTHER" id="PTHR15708">
    <property type="entry name" value="ACTIN BUNDLING/MISSING IN METASTASIS-RELATED"/>
    <property type="match status" value="1"/>
</dbReference>
<feature type="region of interest" description="Disordered" evidence="1">
    <location>
        <begin position="260"/>
        <end position="304"/>
    </location>
</feature>
<dbReference type="GO" id="GO:0009898">
    <property type="term" value="C:cytoplasmic side of plasma membrane"/>
    <property type="evidence" value="ECO:0007669"/>
    <property type="project" value="TreeGrafter"/>
</dbReference>
<feature type="compositionally biased region" description="Low complexity" evidence="1">
    <location>
        <begin position="405"/>
        <end position="428"/>
    </location>
</feature>
<dbReference type="InterPro" id="IPR013606">
    <property type="entry name" value="I-BAR_dom"/>
</dbReference>
<feature type="compositionally biased region" description="Polar residues" evidence="1">
    <location>
        <begin position="429"/>
        <end position="445"/>
    </location>
</feature>
<evidence type="ECO:0000313" key="4">
    <source>
        <dbReference type="RefSeq" id="XP_036362770.1"/>
    </source>
</evidence>
<feature type="compositionally biased region" description="Polar residues" evidence="1">
    <location>
        <begin position="372"/>
        <end position="381"/>
    </location>
</feature>
<dbReference type="RefSeq" id="XP_036362770.1">
    <property type="nucleotide sequence ID" value="XM_036506877.1"/>
</dbReference>
<feature type="compositionally biased region" description="Low complexity" evidence="1">
    <location>
        <begin position="955"/>
        <end position="967"/>
    </location>
</feature>
<feature type="compositionally biased region" description="Low complexity" evidence="1">
    <location>
        <begin position="791"/>
        <end position="806"/>
    </location>
</feature>
<feature type="region of interest" description="Disordered" evidence="1">
    <location>
        <begin position="363"/>
        <end position="454"/>
    </location>
</feature>
<feature type="compositionally biased region" description="Low complexity" evidence="1">
    <location>
        <begin position="269"/>
        <end position="297"/>
    </location>
</feature>
<feature type="compositionally biased region" description="Pro residues" evidence="1">
    <location>
        <begin position="855"/>
        <end position="868"/>
    </location>
</feature>
<dbReference type="InterPro" id="IPR030127">
    <property type="entry name" value="MTSS1/MTSS2"/>
</dbReference>
<feature type="region of interest" description="Disordered" evidence="1">
    <location>
        <begin position="567"/>
        <end position="603"/>
    </location>
</feature>
<feature type="region of interest" description="Disordered" evidence="1">
    <location>
        <begin position="628"/>
        <end position="651"/>
    </location>
</feature>
<dbReference type="PANTHER" id="PTHR15708:SF4">
    <property type="entry name" value="FI21477P1-RELATED"/>
    <property type="match status" value="1"/>
</dbReference>
<dbReference type="GO" id="GO:0015629">
    <property type="term" value="C:actin cytoskeleton"/>
    <property type="evidence" value="ECO:0007669"/>
    <property type="project" value="TreeGrafter"/>
</dbReference>
<sequence>MDSKLEKDCSALGGLFQAIINDMRRSSPIWEDFTNKATKLNSSLKTTQIAISAFLDTFQKVADMATGSRGATREMGSSLTRLCMRHRSIENKIKTLASTITENLVAPLQEKMEEWKRNVAHLDKEHAKEYKKASQEIKKCAADTIRLQKKVKKGKSDIQSRLESALQDVNDKYLVLEETEKNAVRTALIEERSRFCMFVTCFKPFVEWEISLLTEITHLKEVMDNLSKQSSDPHTLPAASEQVILDVKGADSNVWAFQTTKNLTPPSSPSSLGSRKSSMCSNSSINSSSDSSAKSYSPTHHHYRFRSPSQVSSVSLCSKQSVQQLPLPGSVRLTSVSSQDSGFTSQDALFLRSTTPPFLHLRQEKTEDISEENLTAEQSSQIRKKKQVTTTDSASTGVDNRGIDSNASTPSENPPSTSSTWNNWPSTPHVQNSDPPRPHTISSAYEKTHSRPALSDQVFVAPSSSRDMLDQIVQSHDPAQTQQVSPYGHIRAERPKSAIGGATSRPTSATIIKMQPVMPPLGPKPKSKAVPPPTIPAISQDRLMSFLFQGGQQPTYVNMTDLAHMAAEKQRKQEQRKEQRESKLMSKSQTQSPCEQKDSKEQKSQSLLDLLDIQEAIRDLENCTAALHSDYDDDTDSDSVTSQKGSNQAQQNSLELAIKELEATTAALTSHYEEPTTNAVTTTSRTSLQCSSGYGTMNSTPAGSEDTIASGDSVSLTAQVANDLDLTPTEGSCDCDKYFTIPRNNSDMVSAYKAEVVNKRPASTAGLPVSKPPASGSSRRTSGSKPPPPVRRSSSVSTGSVGLPPVLHKLRSSPSKQGLPASGPQAQQQQPAPQQMAPPQQSPISHQTLLRHPKPPIPTQQQPPPLSPASPKSVKLSQPDHSMQHSPGTKHRRHLSGTDSPPNPMILRDGDSGIITGGLGIHLSSARTSNNKVVVEYAVPEVSKPLKAPITATKSAASSSVSATPTAEGSPHASVRRSSVIDTYSSNYAALRSERRGDKPTQKEDGGGGEDDVDRGFPLPPPPTEEELAAMGVLPHPCNAPMTSVLSEMKSAQRLRRLSTDSSEC</sequence>
<protein>
    <submittedName>
        <fullName evidence="4">Protein MTSS 1 isoform X1</fullName>
    </submittedName>
</protein>
<proteinExistence type="predicted"/>
<feature type="compositionally biased region" description="Polar residues" evidence="1">
    <location>
        <begin position="388"/>
        <end position="398"/>
    </location>
</feature>
<dbReference type="Pfam" id="PF08397">
    <property type="entry name" value="IMD"/>
    <property type="match status" value="1"/>
</dbReference>
<feature type="region of interest" description="Disordered" evidence="1">
    <location>
        <begin position="477"/>
        <end position="510"/>
    </location>
</feature>